<accession>A0AAD2CW14</accession>
<reference evidence="1" key="1">
    <citation type="submission" date="2023-07" db="EMBL/GenBank/DDBJ databases">
        <authorList>
            <consortium name="AG Swart"/>
            <person name="Singh M."/>
            <person name="Singh A."/>
            <person name="Seah K."/>
            <person name="Emmerich C."/>
        </authorList>
    </citation>
    <scope>NUCLEOTIDE SEQUENCE</scope>
    <source>
        <strain evidence="1">DP1</strain>
    </source>
</reference>
<evidence type="ECO:0000313" key="1">
    <source>
        <dbReference type="EMBL" id="CAI2372607.1"/>
    </source>
</evidence>
<proteinExistence type="predicted"/>
<dbReference type="EMBL" id="CAMPGE010013899">
    <property type="protein sequence ID" value="CAI2372607.1"/>
    <property type="molecule type" value="Genomic_DNA"/>
</dbReference>
<keyword evidence="2" id="KW-1185">Reference proteome</keyword>
<dbReference type="Gene3D" id="3.80.10.10">
    <property type="entry name" value="Ribonuclease Inhibitor"/>
    <property type="match status" value="1"/>
</dbReference>
<dbReference type="AlphaFoldDB" id="A0AAD2CW14"/>
<organism evidence="1 2">
    <name type="scientific">Euplotes crassus</name>
    <dbReference type="NCBI Taxonomy" id="5936"/>
    <lineage>
        <taxon>Eukaryota</taxon>
        <taxon>Sar</taxon>
        <taxon>Alveolata</taxon>
        <taxon>Ciliophora</taxon>
        <taxon>Intramacronucleata</taxon>
        <taxon>Spirotrichea</taxon>
        <taxon>Hypotrichia</taxon>
        <taxon>Euplotida</taxon>
        <taxon>Euplotidae</taxon>
        <taxon>Moneuplotes</taxon>
    </lineage>
</organism>
<sequence length="145" mass="16216">MNLSRPNYLSSLIRLSSKVCQLVSFSSFCIGLPQLKRLVVACKHVGELRLFYCIISTPSIPNFSKTLINCQIQKLGLGGSGLPNCSDWKHNSDQFKNLIQGLSSSPDLRSNLKEINLIYCGLTYTKTEQILKESQLSAVKIIHRN</sequence>
<gene>
    <name evidence="1" type="ORF">ECRASSUSDP1_LOCUS13938</name>
</gene>
<protein>
    <submittedName>
        <fullName evidence="1">Uncharacterized protein</fullName>
    </submittedName>
</protein>
<dbReference type="Proteomes" id="UP001295684">
    <property type="component" value="Unassembled WGS sequence"/>
</dbReference>
<comment type="caution">
    <text evidence="1">The sequence shown here is derived from an EMBL/GenBank/DDBJ whole genome shotgun (WGS) entry which is preliminary data.</text>
</comment>
<name>A0AAD2CW14_EUPCR</name>
<dbReference type="SUPFAM" id="SSF52047">
    <property type="entry name" value="RNI-like"/>
    <property type="match status" value="1"/>
</dbReference>
<evidence type="ECO:0000313" key="2">
    <source>
        <dbReference type="Proteomes" id="UP001295684"/>
    </source>
</evidence>
<dbReference type="InterPro" id="IPR032675">
    <property type="entry name" value="LRR_dom_sf"/>
</dbReference>